<dbReference type="InterPro" id="IPR036388">
    <property type="entry name" value="WH-like_DNA-bd_sf"/>
</dbReference>
<dbReference type="PANTHER" id="PTHR42756">
    <property type="entry name" value="TRANSCRIPTIONAL REGULATOR, MARR"/>
    <property type="match status" value="1"/>
</dbReference>
<dbReference type="InterPro" id="IPR023187">
    <property type="entry name" value="Tscrpt_reg_MarR-type_CS"/>
</dbReference>
<keyword evidence="1" id="KW-0805">Transcription regulation</keyword>
<keyword evidence="6" id="KW-1185">Reference proteome</keyword>
<dbReference type="GO" id="GO:0003677">
    <property type="term" value="F:DNA binding"/>
    <property type="evidence" value="ECO:0007669"/>
    <property type="project" value="UniProtKB-KW"/>
</dbReference>
<dbReference type="Gene3D" id="1.10.10.10">
    <property type="entry name" value="Winged helix-like DNA-binding domain superfamily/Winged helix DNA-binding domain"/>
    <property type="match status" value="1"/>
</dbReference>
<dbReference type="GO" id="GO:0003700">
    <property type="term" value="F:DNA-binding transcription factor activity"/>
    <property type="evidence" value="ECO:0007669"/>
    <property type="project" value="InterPro"/>
</dbReference>
<evidence type="ECO:0000313" key="5">
    <source>
        <dbReference type="EMBL" id="NBG66042.1"/>
    </source>
</evidence>
<dbReference type="EMBL" id="WWNE01000006">
    <property type="protein sequence ID" value="NBG66042.1"/>
    <property type="molecule type" value="Genomic_DNA"/>
</dbReference>
<evidence type="ECO:0000256" key="2">
    <source>
        <dbReference type="ARBA" id="ARBA00023125"/>
    </source>
</evidence>
<keyword evidence="2" id="KW-0238">DNA-binding</keyword>
<protein>
    <submittedName>
        <fullName evidence="5">MarR family transcriptional regulator</fullName>
    </submittedName>
</protein>
<comment type="caution">
    <text evidence="5">The sequence shown here is derived from an EMBL/GenBank/DDBJ whole genome shotgun (WGS) entry which is preliminary data.</text>
</comment>
<dbReference type="PANTHER" id="PTHR42756:SF1">
    <property type="entry name" value="TRANSCRIPTIONAL REPRESSOR OF EMRAB OPERON"/>
    <property type="match status" value="1"/>
</dbReference>
<name>A0A6N9NJK1_9FLAO</name>
<reference evidence="5 6" key="1">
    <citation type="submission" date="2019-12" db="EMBL/GenBank/DDBJ databases">
        <authorList>
            <person name="Zhao J."/>
        </authorList>
    </citation>
    <scope>NUCLEOTIDE SEQUENCE [LARGE SCALE GENOMIC DNA]</scope>
    <source>
        <strain evidence="5 6">S-15</strain>
    </source>
</reference>
<evidence type="ECO:0000259" key="4">
    <source>
        <dbReference type="PROSITE" id="PS50995"/>
    </source>
</evidence>
<dbReference type="InterPro" id="IPR000835">
    <property type="entry name" value="HTH_MarR-typ"/>
</dbReference>
<proteinExistence type="predicted"/>
<feature type="domain" description="HTH marR-type" evidence="4">
    <location>
        <begin position="1"/>
        <end position="136"/>
    </location>
</feature>
<dbReference type="Pfam" id="PF01047">
    <property type="entry name" value="MarR"/>
    <property type="match status" value="1"/>
</dbReference>
<dbReference type="PRINTS" id="PR00598">
    <property type="entry name" value="HTHMARR"/>
</dbReference>
<accession>A0A6N9NJK1</accession>
<keyword evidence="3" id="KW-0804">Transcription</keyword>
<dbReference type="SMART" id="SM00347">
    <property type="entry name" value="HTH_MARR"/>
    <property type="match status" value="1"/>
</dbReference>
<dbReference type="Proteomes" id="UP000470771">
    <property type="component" value="Unassembled WGS sequence"/>
</dbReference>
<dbReference type="AlphaFoldDB" id="A0A6N9NJK1"/>
<dbReference type="PROSITE" id="PS01117">
    <property type="entry name" value="HTH_MARR_1"/>
    <property type="match status" value="1"/>
</dbReference>
<sequence>MKPNETVDYHIKVNWHALTNLYNGIAAEHGLTQATGFVLLNIEDYTGTPATKIAPLMGMKATSLSRILKNMENSGLIERKGDKSDGRMVRIHLTEEGVRKKQIAKQVVKDLNEYIIKNIPQKKLETYFEVMGNINDLIANYKETK</sequence>
<dbReference type="PROSITE" id="PS50995">
    <property type="entry name" value="HTH_MARR_2"/>
    <property type="match status" value="1"/>
</dbReference>
<evidence type="ECO:0000313" key="6">
    <source>
        <dbReference type="Proteomes" id="UP000470771"/>
    </source>
</evidence>
<evidence type="ECO:0000256" key="1">
    <source>
        <dbReference type="ARBA" id="ARBA00023015"/>
    </source>
</evidence>
<dbReference type="RefSeq" id="WP_160632987.1">
    <property type="nucleotide sequence ID" value="NZ_WWNE01000006.1"/>
</dbReference>
<gene>
    <name evidence="5" type="ORF">GQN54_07915</name>
</gene>
<evidence type="ECO:0000256" key="3">
    <source>
        <dbReference type="ARBA" id="ARBA00023163"/>
    </source>
</evidence>
<organism evidence="5 6">
    <name type="scientific">Acidiluteibacter ferrifornacis</name>
    <dbReference type="NCBI Taxonomy" id="2692424"/>
    <lineage>
        <taxon>Bacteria</taxon>
        <taxon>Pseudomonadati</taxon>
        <taxon>Bacteroidota</taxon>
        <taxon>Flavobacteriia</taxon>
        <taxon>Flavobacteriales</taxon>
        <taxon>Cryomorphaceae</taxon>
        <taxon>Acidiluteibacter</taxon>
    </lineage>
</organism>
<dbReference type="InterPro" id="IPR036390">
    <property type="entry name" value="WH_DNA-bd_sf"/>
</dbReference>
<dbReference type="SUPFAM" id="SSF46785">
    <property type="entry name" value="Winged helix' DNA-binding domain"/>
    <property type="match status" value="1"/>
</dbReference>